<accession>A0A088S3P0</accession>
<organism evidence="7 8">
    <name type="scientific">Leishmania panamensis</name>
    <dbReference type="NCBI Taxonomy" id="5679"/>
    <lineage>
        <taxon>Eukaryota</taxon>
        <taxon>Discoba</taxon>
        <taxon>Euglenozoa</taxon>
        <taxon>Kinetoplastea</taxon>
        <taxon>Metakinetoplastina</taxon>
        <taxon>Trypanosomatida</taxon>
        <taxon>Trypanosomatidae</taxon>
        <taxon>Leishmaniinae</taxon>
        <taxon>Leishmania</taxon>
        <taxon>Leishmania guyanensis species complex</taxon>
    </lineage>
</organism>
<reference evidence="7 8" key="1">
    <citation type="journal article" date="2015" name="Sci. Rep.">
        <title>The genome of Leishmania panamensis: insights into genomics of the L. (Viannia) subgenus.</title>
        <authorList>
            <person name="Llanes A."/>
            <person name="Restrepo C.M."/>
            <person name="Vecchio G.D."/>
            <person name="Anguizola F.J."/>
            <person name="Lleonart R."/>
        </authorList>
    </citation>
    <scope>NUCLEOTIDE SEQUENCE [LARGE SCALE GENOMIC DNA]</scope>
    <source>
        <strain evidence="7 8">MHOM/PA/94/PSC-1</strain>
    </source>
</reference>
<dbReference type="GO" id="GO:0060285">
    <property type="term" value="P:cilium-dependent cell motility"/>
    <property type="evidence" value="ECO:0007669"/>
    <property type="project" value="TreeGrafter"/>
</dbReference>
<gene>
    <name evidence="7" type="ORF">LPMP_356780</name>
</gene>
<dbReference type="GO" id="GO:0003352">
    <property type="term" value="P:regulation of cilium movement"/>
    <property type="evidence" value="ECO:0007669"/>
    <property type="project" value="TreeGrafter"/>
</dbReference>
<dbReference type="Pfam" id="PF14772">
    <property type="entry name" value="NYD-SP28"/>
    <property type="match status" value="1"/>
</dbReference>
<feature type="compositionally biased region" description="Polar residues" evidence="4">
    <location>
        <begin position="21"/>
        <end position="31"/>
    </location>
</feature>
<feature type="domain" description="Dynein regulatory complex protein 1/2 N-terminal" evidence="5">
    <location>
        <begin position="74"/>
        <end position="172"/>
    </location>
</feature>
<proteinExistence type="inferred from homology"/>
<dbReference type="PANTHER" id="PTHR21625:SF1">
    <property type="entry name" value="DYNEIN REGULATORY COMPLEX PROTEIN 1"/>
    <property type="match status" value="1"/>
</dbReference>
<evidence type="ECO:0000313" key="7">
    <source>
        <dbReference type="EMBL" id="AIO02806.1"/>
    </source>
</evidence>
<evidence type="ECO:0000256" key="3">
    <source>
        <dbReference type="SAM" id="Coils"/>
    </source>
</evidence>
<dbReference type="OrthoDB" id="10260459at2759"/>
<feature type="domain" description="Dynein regulatory complex protein 1 C-terminal" evidence="6">
    <location>
        <begin position="563"/>
        <end position="622"/>
    </location>
</feature>
<dbReference type="VEuPathDB" id="TriTrypDB:LPMP_356780"/>
<evidence type="ECO:0000313" key="8">
    <source>
        <dbReference type="Proteomes" id="UP000063063"/>
    </source>
</evidence>
<dbReference type="VEuPathDB" id="TriTrypDB:LPAL13_350077400"/>
<feature type="region of interest" description="Disordered" evidence="4">
    <location>
        <begin position="19"/>
        <end position="46"/>
    </location>
</feature>
<feature type="coiled-coil region" evidence="3">
    <location>
        <begin position="306"/>
        <end position="358"/>
    </location>
</feature>
<dbReference type="AlphaFoldDB" id="A0A088S3P0"/>
<dbReference type="GO" id="GO:0070286">
    <property type="term" value="P:axonemal dynein complex assembly"/>
    <property type="evidence" value="ECO:0007669"/>
    <property type="project" value="InterPro"/>
</dbReference>
<evidence type="ECO:0008006" key="9">
    <source>
        <dbReference type="Google" id="ProtNLM"/>
    </source>
</evidence>
<dbReference type="Pfam" id="PF14775">
    <property type="entry name" value="NYD-SP28_assoc"/>
    <property type="match status" value="1"/>
</dbReference>
<dbReference type="GeneID" id="22579706"/>
<evidence type="ECO:0000256" key="4">
    <source>
        <dbReference type="SAM" id="MobiDB-lite"/>
    </source>
</evidence>
<dbReference type="EMBL" id="CP009404">
    <property type="protein sequence ID" value="AIO02806.1"/>
    <property type="molecule type" value="Genomic_DNA"/>
</dbReference>
<dbReference type="KEGG" id="lpan:LPMP_356780"/>
<feature type="compositionally biased region" description="Low complexity" evidence="4">
    <location>
        <begin position="32"/>
        <end position="42"/>
    </location>
</feature>
<evidence type="ECO:0000259" key="6">
    <source>
        <dbReference type="Pfam" id="PF14775"/>
    </source>
</evidence>
<dbReference type="eggNOG" id="ENOG502QQ2B">
    <property type="taxonomic scope" value="Eukaryota"/>
</dbReference>
<dbReference type="GO" id="GO:0005858">
    <property type="term" value="C:axonemal dynein complex"/>
    <property type="evidence" value="ECO:0007669"/>
    <property type="project" value="InterPro"/>
</dbReference>
<dbReference type="InterPro" id="IPR039505">
    <property type="entry name" value="DRC1/2_N"/>
</dbReference>
<feature type="coiled-coil region" evidence="3">
    <location>
        <begin position="140"/>
        <end position="207"/>
    </location>
</feature>
<evidence type="ECO:0000259" key="5">
    <source>
        <dbReference type="Pfam" id="PF14772"/>
    </source>
</evidence>
<dbReference type="InterPro" id="IPR029440">
    <property type="entry name" value="DRC1_C"/>
</dbReference>
<keyword evidence="8" id="KW-1185">Reference proteome</keyword>
<evidence type="ECO:0000256" key="1">
    <source>
        <dbReference type="ARBA" id="ARBA00009688"/>
    </source>
</evidence>
<evidence type="ECO:0000256" key="2">
    <source>
        <dbReference type="ARBA" id="ARBA00023054"/>
    </source>
</evidence>
<dbReference type="PANTHER" id="PTHR21625">
    <property type="entry name" value="NYD-SP28 PROTEIN"/>
    <property type="match status" value="1"/>
</dbReference>
<dbReference type="InterPro" id="IPR039750">
    <property type="entry name" value="DRC1/DRC2"/>
</dbReference>
<sequence length="648" mass="75089">MADASLLQEERIAAQRARIQSKLQGHAGQNESAVGSSSGASSRPAVEQKVLDTRHEMSGVHHANVAAVTNVSAAAEAAESQRRQRVQDVQQRLGQLQERSEADAQQGALNLHFEALYRLAVPHELHAALEEQRKECEAFIGVKEKLISELREQLHQREEEYVGLLKKNKDEVGRLVDTMRTSTDDYLQQYRAKIQDIEKTYELERKAYLDQCAEEVKELVRTRRAREIDYRKQREQKLSDAQQELDERYESGYEDFNNVKREHLSDVHALREELEKSKADYLLNGERLTYNLQVLRERVKENRSAQAKYKKKIVRLQETLATLLARHQDVEKRFQRTNNELTKQLHRLNQQYTDTQVKFAKFESKDKMKYRQLWKLHHDKCQILAQECLQADRVVFEELLQMPWQPPALRYWPREDMGVEAQKDELDERPEEPPDVELSEAAQMLFSILKSQARFLVDSNVHDAIQSLQGTTQEQADVEGILTTLRLNRTSDVEDMLEYFVVENEDETVALVNPQEALKALQAYLTHRAAEEAKAMATKGAEVKSAAASETRTAEKRRAAEREYWRNMAETVPKDHLQVWETLEDGLSQYLAQLQHRKQLISDTDTIRAQNKELKGLIRQYMDSSINYELYAPPRLVTQVMSYPSAHP</sequence>
<protein>
    <recommendedName>
        <fullName evidence="9">Dynein regulatory complex protein 1 C-terminal domain-containing protein</fullName>
    </recommendedName>
</protein>
<dbReference type="RefSeq" id="XP_010703606.1">
    <property type="nucleotide sequence ID" value="XM_010705304.1"/>
</dbReference>
<comment type="similarity">
    <text evidence="1">Belongs to the DRC1 family.</text>
</comment>
<keyword evidence="2 3" id="KW-0175">Coiled coil</keyword>
<dbReference type="Proteomes" id="UP000063063">
    <property type="component" value="Chromosome 35"/>
</dbReference>
<name>A0A088S3P0_LEIPA</name>